<dbReference type="GO" id="GO:0001953">
    <property type="term" value="P:negative regulation of cell-matrix adhesion"/>
    <property type="evidence" value="ECO:0007669"/>
    <property type="project" value="TreeGrafter"/>
</dbReference>
<keyword evidence="7" id="KW-0325">Glycoprotein</keyword>
<evidence type="ECO:0000256" key="8">
    <source>
        <dbReference type="ARBA" id="ARBA00024756"/>
    </source>
</evidence>
<dbReference type="GO" id="GO:0030335">
    <property type="term" value="P:positive regulation of cell migration"/>
    <property type="evidence" value="ECO:0007669"/>
    <property type="project" value="TreeGrafter"/>
</dbReference>
<comment type="subcellular location">
    <subcellularLocation>
        <location evidence="1">Apical cell membrane</location>
    </subcellularLocation>
</comment>
<dbReference type="PANTHER" id="PTHR22527:SF2">
    <property type="entry name" value="PLACENTA-EXPRESSED TRANSCRIPT 1 PROTEIN"/>
    <property type="match status" value="1"/>
</dbReference>
<proteinExistence type="predicted"/>
<organism evidence="11 12">
    <name type="scientific">Moschus moschiferus</name>
    <name type="common">Siberian musk deer</name>
    <name type="synonym">Moschus sibiricus</name>
    <dbReference type="NCBI Taxonomy" id="68415"/>
    <lineage>
        <taxon>Eukaryota</taxon>
        <taxon>Metazoa</taxon>
        <taxon>Chordata</taxon>
        <taxon>Craniata</taxon>
        <taxon>Vertebrata</taxon>
        <taxon>Euteleostomi</taxon>
        <taxon>Mammalia</taxon>
        <taxon>Eutheria</taxon>
        <taxon>Laurasiatheria</taxon>
        <taxon>Artiodactyla</taxon>
        <taxon>Ruminantia</taxon>
        <taxon>Pecora</taxon>
        <taxon>Moschidae</taxon>
        <taxon>Moschus</taxon>
    </lineage>
</organism>
<evidence type="ECO:0000256" key="2">
    <source>
        <dbReference type="ARBA" id="ARBA00014036"/>
    </source>
</evidence>
<feature type="compositionally biased region" description="Basic residues" evidence="9">
    <location>
        <begin position="197"/>
        <end position="211"/>
    </location>
</feature>
<dbReference type="Ensembl" id="ENSMMST00000034542.1">
    <property type="protein sequence ID" value="ENSMMSP00000031411.1"/>
    <property type="gene ID" value="ENSMMSG00000023353.1"/>
</dbReference>
<dbReference type="GO" id="GO:0035313">
    <property type="term" value="P:wound healing, spreading of epidermal cells"/>
    <property type="evidence" value="ECO:0007669"/>
    <property type="project" value="TreeGrafter"/>
</dbReference>
<accession>A0A8C6MMP6</accession>
<name>A0A8C6MMP6_MOSMO</name>
<keyword evidence="4 10" id="KW-0732">Signal</keyword>
<dbReference type="PANTHER" id="PTHR22527">
    <property type="entry name" value="PLACENTA-EXPRESSED TRANSCRIPT 1 PROTEIN"/>
    <property type="match status" value="1"/>
</dbReference>
<evidence type="ECO:0000256" key="7">
    <source>
        <dbReference type="ARBA" id="ARBA00023180"/>
    </source>
</evidence>
<dbReference type="InterPro" id="IPR026184">
    <property type="entry name" value="PLET1"/>
</dbReference>
<evidence type="ECO:0000256" key="10">
    <source>
        <dbReference type="SAM" id="SignalP"/>
    </source>
</evidence>
<evidence type="ECO:0000256" key="9">
    <source>
        <dbReference type="SAM" id="MobiDB-lite"/>
    </source>
</evidence>
<feature type="region of interest" description="Disordered" evidence="9">
    <location>
        <begin position="158"/>
        <end position="211"/>
    </location>
</feature>
<feature type="signal peptide" evidence="10">
    <location>
        <begin position="1"/>
        <end position="26"/>
    </location>
</feature>
<reference evidence="11" key="1">
    <citation type="submission" date="2025-08" db="UniProtKB">
        <authorList>
            <consortium name="Ensembl"/>
        </authorList>
    </citation>
    <scope>IDENTIFICATION</scope>
</reference>
<keyword evidence="12" id="KW-1185">Reference proteome</keyword>
<protein>
    <recommendedName>
        <fullName evidence="2">Placenta-expressed transcript 1 protein</fullName>
    </recommendedName>
</protein>
<sequence length="241" mass="26953">MAILRSLLLPLGLLLCLWLLCSPASCTNPTAKCKLFSSVTQKTLSLIYINSIVYKSNTLYTLLIHVNSNISSVVLEARNQHNSIIGSWHNPSEYCEDSAKYDLKDPMTKIFKANWTSPNSTDITAAKINIYTVNHLRNAELSSLTLLRAGKFLYHKPTTTHKKPTTAHPKPTTTQQKTTTTHPIPTTTLPKPTTTHHTSHPKLKTTHNKHTTRSSANRVFLSPVRDAIQILLIFLTSTLLF</sequence>
<evidence type="ECO:0000313" key="11">
    <source>
        <dbReference type="Ensembl" id="ENSMMSP00000031411.1"/>
    </source>
</evidence>
<evidence type="ECO:0000256" key="3">
    <source>
        <dbReference type="ARBA" id="ARBA00022475"/>
    </source>
</evidence>
<keyword evidence="3" id="KW-1003">Cell membrane</keyword>
<evidence type="ECO:0000256" key="6">
    <source>
        <dbReference type="ARBA" id="ARBA00023136"/>
    </source>
</evidence>
<dbReference type="GeneTree" id="ENSGT00390000014690"/>
<dbReference type="AlphaFoldDB" id="A0A8C6MMP6"/>
<reference evidence="11" key="2">
    <citation type="submission" date="2025-09" db="UniProtKB">
        <authorList>
            <consortium name="Ensembl"/>
        </authorList>
    </citation>
    <scope>IDENTIFICATION</scope>
</reference>
<dbReference type="GO" id="GO:0016324">
    <property type="term" value="C:apical plasma membrane"/>
    <property type="evidence" value="ECO:0007669"/>
    <property type="project" value="UniProtKB-SubCell"/>
</dbReference>
<feature type="chain" id="PRO_5034095457" description="Placenta-expressed transcript 1 protein" evidence="10">
    <location>
        <begin position="27"/>
        <end position="241"/>
    </location>
</feature>
<evidence type="ECO:0000256" key="5">
    <source>
        <dbReference type="ARBA" id="ARBA00022782"/>
    </source>
</evidence>
<evidence type="ECO:0000256" key="1">
    <source>
        <dbReference type="ARBA" id="ARBA00004221"/>
    </source>
</evidence>
<evidence type="ECO:0000256" key="4">
    <source>
        <dbReference type="ARBA" id="ARBA00022729"/>
    </source>
</evidence>
<dbReference type="GO" id="GO:0009897">
    <property type="term" value="C:external side of plasma membrane"/>
    <property type="evidence" value="ECO:0007669"/>
    <property type="project" value="TreeGrafter"/>
</dbReference>
<keyword evidence="5" id="KW-0221">Differentiation</keyword>
<comment type="function">
    <text evidence="8">Modulates leading keratinocyte migration and cellular adhesion to matrix proteins during a wound-healing response and promotes wound repair. May play a role during trichilemmal differentiation of the hair follicle.</text>
</comment>
<feature type="compositionally biased region" description="Low complexity" evidence="9">
    <location>
        <begin position="166"/>
        <end position="196"/>
    </location>
</feature>
<dbReference type="Proteomes" id="UP000694544">
    <property type="component" value="Unplaced"/>
</dbReference>
<evidence type="ECO:0000313" key="12">
    <source>
        <dbReference type="Proteomes" id="UP000694544"/>
    </source>
</evidence>
<dbReference type="GO" id="GO:0030154">
    <property type="term" value="P:cell differentiation"/>
    <property type="evidence" value="ECO:0007669"/>
    <property type="project" value="UniProtKB-KW"/>
</dbReference>
<keyword evidence="6" id="KW-0472">Membrane</keyword>